<dbReference type="GO" id="GO:0071391">
    <property type="term" value="P:cellular response to estrogen stimulus"/>
    <property type="evidence" value="ECO:0007669"/>
    <property type="project" value="TreeGrafter"/>
</dbReference>
<dbReference type="InterPro" id="IPR015817">
    <property type="entry name" value="Vitellinogen_open_b-sht_sub1"/>
</dbReference>
<feature type="disulfide bond" evidence="6">
    <location>
        <begin position="103"/>
        <end position="129"/>
    </location>
</feature>
<feature type="domain" description="Vitellogenin" evidence="10">
    <location>
        <begin position="1"/>
        <end position="646"/>
    </location>
</feature>
<dbReference type="Gene3D" id="2.20.80.10">
    <property type="entry name" value="Lipovitellin-phosvitin complex, chain A, domain 4"/>
    <property type="match status" value="1"/>
</dbReference>
<feature type="region of interest" description="Disordered" evidence="8">
    <location>
        <begin position="1073"/>
        <end position="1242"/>
    </location>
</feature>
<dbReference type="Pfam" id="PF09172">
    <property type="entry name" value="Vit_open_b-sht"/>
    <property type="match status" value="1"/>
</dbReference>
<keyword evidence="2 9" id="KW-0732">Signal</keyword>
<dbReference type="InterPro" id="IPR011030">
    <property type="entry name" value="Lipovitellin_superhlx_dom"/>
</dbReference>
<evidence type="ECO:0000256" key="1">
    <source>
        <dbReference type="ARBA" id="ARBA00022553"/>
    </source>
</evidence>
<dbReference type="GO" id="GO:0045735">
    <property type="term" value="F:nutrient reservoir activity"/>
    <property type="evidence" value="ECO:0007669"/>
    <property type="project" value="UniProtKB-KW"/>
</dbReference>
<evidence type="ECO:0000256" key="6">
    <source>
        <dbReference type="PROSITE-ProRule" id="PRU00557"/>
    </source>
</evidence>
<dbReference type="SUPFAM" id="SSF56968">
    <property type="entry name" value="Lipovitellin-phosvitin complex, beta-sheet shell regions"/>
    <property type="match status" value="3"/>
</dbReference>
<dbReference type="GO" id="GO:0005319">
    <property type="term" value="F:lipid transporter activity"/>
    <property type="evidence" value="ECO:0007669"/>
    <property type="project" value="InterPro"/>
</dbReference>
<dbReference type="GeneID" id="117346769"/>
<feature type="chain" id="PRO_5028459794" evidence="9">
    <location>
        <begin position="20"/>
        <end position="1743"/>
    </location>
</feature>
<dbReference type="InterPro" id="IPR015255">
    <property type="entry name" value="Vitellinogen_open_b-sht"/>
</dbReference>
<dbReference type="InterPro" id="IPR001846">
    <property type="entry name" value="VWF_type-D"/>
</dbReference>
<dbReference type="PANTHER" id="PTHR23345">
    <property type="entry name" value="VITELLOGENIN-RELATED"/>
    <property type="match status" value="1"/>
</dbReference>
<gene>
    <name evidence="13" type="primary">LOC117346769</name>
</gene>
<dbReference type="Pfam" id="PF01347">
    <property type="entry name" value="Vitellogenin_N"/>
    <property type="match status" value="2"/>
</dbReference>
<feature type="domain" description="VWFD" evidence="11">
    <location>
        <begin position="1470"/>
        <end position="1649"/>
    </location>
</feature>
<dbReference type="InterPro" id="IPR015819">
    <property type="entry name" value="Lipid_transp_b-sht_shell"/>
</dbReference>
<name>A0A6P8NVC3_GEOSA</name>
<evidence type="ECO:0000259" key="11">
    <source>
        <dbReference type="PROSITE" id="PS51233"/>
    </source>
</evidence>
<dbReference type="SMART" id="SM01170">
    <property type="entry name" value="DUF1944"/>
    <property type="match status" value="1"/>
</dbReference>
<dbReference type="KEGG" id="gsh:117346769"/>
<dbReference type="InterPro" id="IPR015258">
    <property type="entry name" value="Vitellinogen_b-sht_shell"/>
</dbReference>
<proteinExistence type="predicted"/>
<evidence type="ECO:0000259" key="10">
    <source>
        <dbReference type="PROSITE" id="PS51211"/>
    </source>
</evidence>
<evidence type="ECO:0000313" key="13">
    <source>
        <dbReference type="RefSeq" id="XP_033772740.1"/>
    </source>
</evidence>
<evidence type="ECO:0000256" key="7">
    <source>
        <dbReference type="SAM" id="Coils"/>
    </source>
</evidence>
<dbReference type="OrthoDB" id="5956066at2759"/>
<feature type="compositionally biased region" description="Low complexity" evidence="8">
    <location>
        <begin position="1078"/>
        <end position="1093"/>
    </location>
</feature>
<dbReference type="InterPro" id="IPR037088">
    <property type="entry name" value="Vitellinogen_b-sht_shell_sf"/>
</dbReference>
<evidence type="ECO:0000256" key="8">
    <source>
        <dbReference type="SAM" id="MobiDB-lite"/>
    </source>
</evidence>
<accession>A0A6P8NVC3</accession>
<dbReference type="PROSITE" id="PS51233">
    <property type="entry name" value="VWFD"/>
    <property type="match status" value="1"/>
</dbReference>
<keyword evidence="5" id="KW-0325">Glycoprotein</keyword>
<feature type="signal peptide" evidence="9">
    <location>
        <begin position="1"/>
        <end position="19"/>
    </location>
</feature>
<sequence length="1743" mass="192201">MRGIILALMLTLAVPDCTADKAYTYAYQGSVLTGLSEKNLRKAGLQLSSKVQISGAGPNLCRLSVKPELAANIIRAITSIFQLNIKINQAKYTLQELGIGGVCQTSYYIKENKKVSQISVTKSRNLNICTERAHLVTGNTYVQGSSSYEQINKNGGASAIYNYKIKASCNGAYIVDATVHEIHQVTPFNEKDGMAVTEAKQKLELIDVWKNPPAVSKSGYQNRGSLQYHFESEEPETPIQLVRTRNIQAQVIETIQDLGECTRTTSSKDDPANFMKLAQLMPLVDSENLQSIWNRFSSRKECRPWILDAIPAIANPMAIKFIREKIEMKELSELEAAQALLMGLHLIKADRDALAEAKNTNLQVNTLEEKLQKQSNRTDNLEKLVSEIKASMNLHLKEKSLLALLTNTHLKPTSLTGKVAYLCYGSLVQRHCANIAVCPEAALQPLHDLATGAASRGNEEEMVLALKALANAGQPESLKIIQNKYLPGFSSSKIPVRCQWEATFALSGIAKKDHRRVQDIALRVYVNHEAFPVVRMVASRVLLDSNPTTTVLILMANAMLKENNLQVVTFTCSQMQALCRSVAPDRQAEASACRKVMKFISPKCDRLNYRFSHVFQLDIFKESFMAGLTSKLFVMSNVATAFPAALIANLRAHFMGVSSDLVEVGLHAEGLQELIIKRHLTSPSIKTYGKNKIMGIVKMLSGWKTLPKDKPVASVNAKFLGNELLYHKFNKDSIQYAVQALYTSEGKLPLVKKFIDQLQAGVDIHLSKSLMSAKIQETVPTCVGLPLQKSVNYVSVTKAAINAKAQISPAPTPDVSISQLLQANIKMQSKMTASMSKYIVAFMGIYTGLIQAGLEVHGKIHMELPVNFAATINATNQNLKADIAPVQEESELFLARSSAFAVTRNAEELASARMIPVVPAEIIPNMLNEPFIPGKMAAREYSGTMGILSSEIISKEVLDSTERPFHQRAQVASSKCVKEATFGYQICLESKAANAQYIKRSPLYWFCGDNYAKVIVKPNYGETSLEKIQIEFQWGSEATTRMIHLVRTENLEVYQQEITLKKLKKILNDENKSEENVDNSTDASNSSSNSSTNGLFARISSDELDGTYTQSTETVSLRRQQQSTKDSSKDRQRKKHQQELPQKGHQSSAEVKKKTVYSQISSSSSSNSDTSSSESQSSSSESSDRCSSGQATTKRPNIRIRGYNSQPSSSSSKRAKKAKHPKYPSKNISSSSSSDSSEERGMHVPEMHQLWFKPTLTHVSLFLGDAMPSGFTFVTRAIRSDGKESGYQVTAYLDSKAAKSQMQLVVVPLDAKNPWKACTECTVTRNCRTMIVFRWGQECKDHKIEAQASTGHIAGNPAIQLKMVWGETPSSMRALARRAMASAPGIGFIWGFSEIYKKNPSQQLVIRAAATSSETIDVVVKVPAVTLYKRAIPLPFSLPLGQYAMNNVQQYTSWNNLQEMTMAIATTGQDECVVSEGSLETFDKQKMECPIVSTNCYSVIAQDCTDDLQFLVSMKKVEQASVTFALNVKVGSSEIKIYPSASASLHVLFNGMLTLLKNTTYENEKEHIHIARSESAVTLEAPEFGLARITFDGETTKVTTASWMKGKTCGICGNNDGQKTNDLQKPNQEKALSCSSFVHSWVLPRSACSAGECNLKHQFVKLEKQIFNGEESTCYSTDPVLQCLKGCTPTETILVKAGFHCVPTDSAASPAVWHRSRNQKSEDIIEEVEAHTNCACSTDCTGV</sequence>
<keyword evidence="1" id="KW-0597">Phosphoprotein</keyword>
<dbReference type="PANTHER" id="PTHR23345:SF15">
    <property type="entry name" value="VITELLOGENIN 1-RELATED"/>
    <property type="match status" value="1"/>
</dbReference>
<keyword evidence="12" id="KW-1185">Reference proteome</keyword>
<comment type="caution">
    <text evidence="6">Lacks conserved residue(s) required for the propagation of feature annotation.</text>
</comment>
<protein>
    <submittedName>
        <fullName evidence="13">Vitellogenin-1-like</fullName>
    </submittedName>
</protein>
<evidence type="ECO:0000256" key="9">
    <source>
        <dbReference type="SAM" id="SignalP"/>
    </source>
</evidence>
<dbReference type="GO" id="GO:0032355">
    <property type="term" value="P:response to estradiol"/>
    <property type="evidence" value="ECO:0007669"/>
    <property type="project" value="TreeGrafter"/>
</dbReference>
<dbReference type="InterPro" id="IPR015816">
    <property type="entry name" value="Vitellinogen_b-sht_N"/>
</dbReference>
<dbReference type="RefSeq" id="XP_033772740.1">
    <property type="nucleotide sequence ID" value="XM_033916849.1"/>
</dbReference>
<keyword evidence="4 6" id="KW-1015">Disulfide bond</keyword>
<dbReference type="SUPFAM" id="SSF48431">
    <property type="entry name" value="Lipovitellin-phosvitin complex, superhelical domain"/>
    <property type="match status" value="1"/>
</dbReference>
<dbReference type="Gene3D" id="2.20.90.10">
    <property type="entry name" value="Vitellinogen, beta-sheet shell domain"/>
    <property type="match status" value="1"/>
</dbReference>
<organism evidence="12 13">
    <name type="scientific">Geotrypetes seraphini</name>
    <name type="common">Gaboon caecilian</name>
    <name type="synonym">Caecilia seraphini</name>
    <dbReference type="NCBI Taxonomy" id="260995"/>
    <lineage>
        <taxon>Eukaryota</taxon>
        <taxon>Metazoa</taxon>
        <taxon>Chordata</taxon>
        <taxon>Craniata</taxon>
        <taxon>Vertebrata</taxon>
        <taxon>Euteleostomi</taxon>
        <taxon>Amphibia</taxon>
        <taxon>Gymnophiona</taxon>
        <taxon>Geotrypetes</taxon>
    </lineage>
</organism>
<evidence type="ECO:0000256" key="5">
    <source>
        <dbReference type="ARBA" id="ARBA00023180"/>
    </source>
</evidence>
<evidence type="ECO:0000256" key="4">
    <source>
        <dbReference type="ARBA" id="ARBA00023157"/>
    </source>
</evidence>
<feature type="coiled-coil region" evidence="7">
    <location>
        <begin position="354"/>
        <end position="384"/>
    </location>
</feature>
<dbReference type="Gene3D" id="1.25.10.20">
    <property type="entry name" value="Vitellinogen, superhelical"/>
    <property type="match status" value="1"/>
</dbReference>
<evidence type="ECO:0000256" key="3">
    <source>
        <dbReference type="ARBA" id="ARBA00022761"/>
    </source>
</evidence>
<feature type="compositionally biased region" description="Polar residues" evidence="8">
    <location>
        <begin position="1107"/>
        <end position="1125"/>
    </location>
</feature>
<feature type="compositionally biased region" description="Basic residues" evidence="8">
    <location>
        <begin position="1213"/>
        <end position="1223"/>
    </location>
</feature>
<evidence type="ECO:0000313" key="12">
    <source>
        <dbReference type="Proteomes" id="UP000515159"/>
    </source>
</evidence>
<dbReference type="Proteomes" id="UP000515159">
    <property type="component" value="Chromosome 12"/>
</dbReference>
<feature type="compositionally biased region" description="Low complexity" evidence="8">
    <location>
        <begin position="1158"/>
        <end position="1188"/>
    </location>
</feature>
<dbReference type="SMART" id="SM00638">
    <property type="entry name" value="LPD_N"/>
    <property type="match status" value="1"/>
</dbReference>
<dbReference type="Pfam" id="PF09175">
    <property type="entry name" value="Vit_b-sht_shell"/>
    <property type="match status" value="1"/>
</dbReference>
<dbReference type="InParanoid" id="A0A6P8NVC3"/>
<keyword evidence="7" id="KW-0175">Coiled coil</keyword>
<dbReference type="InterPro" id="IPR050733">
    <property type="entry name" value="Vitellogenin/Apolipophorin"/>
</dbReference>
<dbReference type="SMART" id="SM00216">
    <property type="entry name" value="VWD"/>
    <property type="match status" value="1"/>
</dbReference>
<keyword evidence="3" id="KW-0758">Storage protein</keyword>
<evidence type="ECO:0000256" key="2">
    <source>
        <dbReference type="ARBA" id="ARBA00022729"/>
    </source>
</evidence>
<dbReference type="Gene3D" id="2.20.50.20">
    <property type="entry name" value="Lipovitellin. Chain A, domain 3"/>
    <property type="match status" value="2"/>
</dbReference>
<reference evidence="13" key="1">
    <citation type="submission" date="2025-08" db="UniProtKB">
        <authorList>
            <consortium name="RefSeq"/>
        </authorList>
    </citation>
    <scope>IDENTIFICATION</scope>
</reference>
<dbReference type="Pfam" id="PF00094">
    <property type="entry name" value="VWD"/>
    <property type="match status" value="1"/>
</dbReference>
<dbReference type="SMART" id="SM01169">
    <property type="entry name" value="DUF1943"/>
    <property type="match status" value="1"/>
</dbReference>
<dbReference type="InterPro" id="IPR001747">
    <property type="entry name" value="Vitellogenin_N"/>
</dbReference>
<dbReference type="PROSITE" id="PS51211">
    <property type="entry name" value="VITELLOGENIN"/>
    <property type="match status" value="1"/>
</dbReference>
<dbReference type="Gene3D" id="2.30.230.10">
    <property type="entry name" value="Lipovitellin, beta-sheet shell regions, chain A"/>
    <property type="match status" value="1"/>
</dbReference>